<keyword evidence="2" id="KW-0808">Transferase</keyword>
<accession>A0A6J4TN01</accession>
<dbReference type="GO" id="GO:0050567">
    <property type="term" value="F:glutaminyl-tRNA synthase (glutamine-hydrolyzing) activity"/>
    <property type="evidence" value="ECO:0007669"/>
    <property type="project" value="UniProtKB-EC"/>
</dbReference>
<gene>
    <name evidence="2" type="ORF">AVDCRST_MAG13-3890</name>
</gene>
<dbReference type="EC" id="6.3.5.6" evidence="2"/>
<proteinExistence type="predicted"/>
<protein>
    <submittedName>
        <fullName evidence="2">Aspartyl-tRNA(Asn) amidotransferase subunit C @ Glutamyl-tRNA(Gln) amidotransferase subunit C</fullName>
        <ecNumber evidence="2">6.3.5.6</ecNumber>
        <ecNumber evidence="2">6.3.5.7</ecNumber>
    </submittedName>
</protein>
<organism evidence="2">
    <name type="scientific">uncultured Solirubrobacteraceae bacterium</name>
    <dbReference type="NCBI Taxonomy" id="1162706"/>
    <lineage>
        <taxon>Bacteria</taxon>
        <taxon>Bacillati</taxon>
        <taxon>Actinomycetota</taxon>
        <taxon>Thermoleophilia</taxon>
        <taxon>Solirubrobacterales</taxon>
        <taxon>Solirubrobacteraceae</taxon>
        <taxon>environmental samples</taxon>
    </lineage>
</organism>
<feature type="region of interest" description="Disordered" evidence="1">
    <location>
        <begin position="1"/>
        <end position="41"/>
    </location>
</feature>
<dbReference type="EC" id="6.3.5.7" evidence="2"/>
<dbReference type="AlphaFoldDB" id="A0A6J4TN01"/>
<name>A0A6J4TN01_9ACTN</name>
<feature type="non-terminal residue" evidence="2">
    <location>
        <position position="41"/>
    </location>
</feature>
<dbReference type="GO" id="GO:0050566">
    <property type="term" value="F:asparaginyl-tRNA synthase (glutamine-hydrolyzing) activity"/>
    <property type="evidence" value="ECO:0007669"/>
    <property type="project" value="UniProtKB-EC"/>
</dbReference>
<dbReference type="EMBL" id="CADCVO010000599">
    <property type="protein sequence ID" value="CAA9527777.1"/>
    <property type="molecule type" value="Genomic_DNA"/>
</dbReference>
<evidence type="ECO:0000256" key="1">
    <source>
        <dbReference type="SAM" id="MobiDB-lite"/>
    </source>
</evidence>
<sequence length="41" mass="4194">DRPRAGAPRRPPGPPRALRARGGADERGAVQGAGPHREAVG</sequence>
<dbReference type="GO" id="GO:0016740">
    <property type="term" value="F:transferase activity"/>
    <property type="evidence" value="ECO:0007669"/>
    <property type="project" value="UniProtKB-KW"/>
</dbReference>
<keyword evidence="2" id="KW-0436">Ligase</keyword>
<feature type="non-terminal residue" evidence="2">
    <location>
        <position position="1"/>
    </location>
</feature>
<evidence type="ECO:0000313" key="2">
    <source>
        <dbReference type="EMBL" id="CAA9527777.1"/>
    </source>
</evidence>
<reference evidence="2" key="1">
    <citation type="submission" date="2020-02" db="EMBL/GenBank/DDBJ databases">
        <authorList>
            <person name="Meier V. D."/>
        </authorList>
    </citation>
    <scope>NUCLEOTIDE SEQUENCE</scope>
    <source>
        <strain evidence="2">AVDCRST_MAG13</strain>
    </source>
</reference>